<dbReference type="Gene3D" id="3.40.50.720">
    <property type="entry name" value="NAD(P)-binding Rossmann-like Domain"/>
    <property type="match status" value="1"/>
</dbReference>
<evidence type="ECO:0000313" key="6">
    <source>
        <dbReference type="EMBL" id="MBE9189760.1"/>
    </source>
</evidence>
<dbReference type="PROSITE" id="PS00071">
    <property type="entry name" value="GAPDH"/>
    <property type="match status" value="1"/>
</dbReference>
<dbReference type="Gene3D" id="3.30.360.10">
    <property type="entry name" value="Dihydrodipicolinate Reductase, domain 2"/>
    <property type="match status" value="1"/>
</dbReference>
<dbReference type="PIRSF" id="PIRSF000149">
    <property type="entry name" value="GAP_DH"/>
    <property type="match status" value="1"/>
</dbReference>
<dbReference type="InterPro" id="IPR020830">
    <property type="entry name" value="GlycerAld_3-P_DH_AS"/>
</dbReference>
<evidence type="ECO:0000313" key="7">
    <source>
        <dbReference type="Proteomes" id="UP000651156"/>
    </source>
</evidence>
<evidence type="ECO:0000256" key="2">
    <source>
        <dbReference type="ARBA" id="ARBA00023002"/>
    </source>
</evidence>
<keyword evidence="2 4" id="KW-0560">Oxidoreductase</keyword>
<dbReference type="SUPFAM" id="SSF51735">
    <property type="entry name" value="NAD(P)-binding Rossmann-fold domains"/>
    <property type="match status" value="1"/>
</dbReference>
<dbReference type="Pfam" id="PF02800">
    <property type="entry name" value="Gp_dh_C"/>
    <property type="match status" value="1"/>
</dbReference>
<sequence length="331" mass="36312">MVRIAINGLGRIGRAVFKLVLDQPELELVAVNDLVTADNLAYLLKYDTAYGKYTRQVESSENSLIVDGKKYKVFSEKDPEQLPWKSLEIDAVFECTGIFTQKEGLEKHIKAGAKYSILSAPTKSEDVETVVFGVNQAPESEQIFSCASCTTNCITPVVEIIGRRIGVKKAIMTTIHAYTSSQEIVDGPSKKWRRGRAAAANFVPTSTGAAIATTKVLPQYNGKFDGVAVRAPIPVGSISDINFVTERPTSVEEVNKIFQEEAASDRYKGILAVSNEEIVSSDIISDPHASIIDLTMTQVVDGDLVKVMSWYDNEWGYANQMVRTVVSLFKG</sequence>
<dbReference type="InterPro" id="IPR020828">
    <property type="entry name" value="GlycerAld_3-P_DH_NAD(P)-bd"/>
</dbReference>
<dbReference type="EMBL" id="JADEWN010000008">
    <property type="protein sequence ID" value="MBE9189760.1"/>
    <property type="molecule type" value="Genomic_DNA"/>
</dbReference>
<dbReference type="Proteomes" id="UP000651156">
    <property type="component" value="Unassembled WGS sequence"/>
</dbReference>
<feature type="domain" description="Glyceraldehyde 3-phosphate dehydrogenase NAD(P) binding" evidence="5">
    <location>
        <begin position="2"/>
        <end position="149"/>
    </location>
</feature>
<dbReference type="CDD" id="cd05214">
    <property type="entry name" value="GAPDH_I_N"/>
    <property type="match status" value="1"/>
</dbReference>
<reference evidence="6 7" key="1">
    <citation type="submission" date="2020-10" db="EMBL/GenBank/DDBJ databases">
        <authorList>
            <person name="Castelo-Branco R."/>
            <person name="Eusebio N."/>
            <person name="Adriana R."/>
            <person name="Vieira A."/>
            <person name="Brugerolle De Fraissinette N."/>
            <person name="Rezende De Castro R."/>
            <person name="Schneider M.P."/>
            <person name="Vasconcelos V."/>
            <person name="Leao P.N."/>
        </authorList>
    </citation>
    <scope>NUCLEOTIDE SEQUENCE [LARGE SCALE GENOMIC DNA]</scope>
    <source>
        <strain evidence="6 7">LEGE 06123</strain>
    </source>
</reference>
<evidence type="ECO:0000256" key="3">
    <source>
        <dbReference type="RuleBase" id="RU000397"/>
    </source>
</evidence>
<dbReference type="PANTHER" id="PTHR43148">
    <property type="entry name" value="GLYCERALDEHYDE-3-PHOSPHATE DEHYDROGENASE 2"/>
    <property type="match status" value="1"/>
</dbReference>
<dbReference type="PRINTS" id="PR00078">
    <property type="entry name" value="G3PDHDRGNASE"/>
</dbReference>
<accession>A0ABR9UQ51</accession>
<organism evidence="6 7">
    <name type="scientific">Gloeocapsopsis crepidinum LEGE 06123</name>
    <dbReference type="NCBI Taxonomy" id="588587"/>
    <lineage>
        <taxon>Bacteria</taxon>
        <taxon>Bacillati</taxon>
        <taxon>Cyanobacteriota</taxon>
        <taxon>Cyanophyceae</taxon>
        <taxon>Oscillatoriophycideae</taxon>
        <taxon>Chroococcales</taxon>
        <taxon>Chroococcaceae</taxon>
        <taxon>Gloeocapsopsis</taxon>
    </lineage>
</organism>
<protein>
    <recommendedName>
        <fullName evidence="4">Glyceraldehyde-3-phosphate dehydrogenase</fullName>
        <ecNumber evidence="4">1.2.1.-</ecNumber>
    </recommendedName>
</protein>
<proteinExistence type="inferred from homology"/>
<evidence type="ECO:0000259" key="5">
    <source>
        <dbReference type="SMART" id="SM00846"/>
    </source>
</evidence>
<keyword evidence="7" id="KW-1185">Reference proteome</keyword>
<dbReference type="CDD" id="cd18126">
    <property type="entry name" value="GAPDH_I_C"/>
    <property type="match status" value="1"/>
</dbReference>
<evidence type="ECO:0000256" key="1">
    <source>
        <dbReference type="ARBA" id="ARBA00007406"/>
    </source>
</evidence>
<gene>
    <name evidence="6" type="primary">gap</name>
    <name evidence="6" type="ORF">IQ230_05140</name>
</gene>
<dbReference type="InterPro" id="IPR020831">
    <property type="entry name" value="GlycerAld/Erythrose_P_DH"/>
</dbReference>
<dbReference type="SUPFAM" id="SSF55347">
    <property type="entry name" value="Glyceraldehyde-3-phosphate dehydrogenase-like, C-terminal domain"/>
    <property type="match status" value="1"/>
</dbReference>
<dbReference type="NCBIfam" id="TIGR01534">
    <property type="entry name" value="GAPDH-I"/>
    <property type="match status" value="1"/>
</dbReference>
<comment type="similarity">
    <text evidence="1 3">Belongs to the glyceraldehyde-3-phosphate dehydrogenase family.</text>
</comment>
<dbReference type="InterPro" id="IPR020829">
    <property type="entry name" value="GlycerAld_3-P_DH_cat"/>
</dbReference>
<name>A0ABR9UQ51_9CHRO</name>
<evidence type="ECO:0000256" key="4">
    <source>
        <dbReference type="RuleBase" id="RU361160"/>
    </source>
</evidence>
<dbReference type="EC" id="1.2.1.-" evidence="4"/>
<dbReference type="SMART" id="SM00846">
    <property type="entry name" value="Gp_dh_N"/>
    <property type="match status" value="1"/>
</dbReference>
<dbReference type="InterPro" id="IPR006424">
    <property type="entry name" value="Glyceraldehyde-3-P_DH_1"/>
</dbReference>
<dbReference type="InterPro" id="IPR036291">
    <property type="entry name" value="NAD(P)-bd_dom_sf"/>
</dbReference>
<dbReference type="RefSeq" id="WP_193930985.1">
    <property type="nucleotide sequence ID" value="NZ_CAWPMZ010000139.1"/>
</dbReference>
<comment type="caution">
    <text evidence="6">The sequence shown here is derived from an EMBL/GenBank/DDBJ whole genome shotgun (WGS) entry which is preliminary data.</text>
</comment>
<dbReference type="Pfam" id="PF00044">
    <property type="entry name" value="Gp_dh_N"/>
    <property type="match status" value="1"/>
</dbReference>